<organism evidence="1 2">
    <name type="scientific">Diphasiastrum complanatum</name>
    <name type="common">Issler's clubmoss</name>
    <name type="synonym">Lycopodium complanatum</name>
    <dbReference type="NCBI Taxonomy" id="34168"/>
    <lineage>
        <taxon>Eukaryota</taxon>
        <taxon>Viridiplantae</taxon>
        <taxon>Streptophyta</taxon>
        <taxon>Embryophyta</taxon>
        <taxon>Tracheophyta</taxon>
        <taxon>Lycopodiopsida</taxon>
        <taxon>Lycopodiales</taxon>
        <taxon>Lycopodiaceae</taxon>
        <taxon>Lycopodioideae</taxon>
        <taxon>Diphasiastrum</taxon>
    </lineage>
</organism>
<evidence type="ECO:0000313" key="2">
    <source>
        <dbReference type="Proteomes" id="UP001162992"/>
    </source>
</evidence>
<sequence>MDVGRFVKGPYLGDVTALCYVRLPWHSTLPGLLAGTGPRLSLHDLADGRTIFSSTIFDGVRIHGIHVLDQQLGSMLEHPEFTDAVACVAIHGERRIKLFFIQAGPAMGGGKLALQELKIQFWKALPRFTTWVLDVRIVQENTLTRGAEVSLLAVGLSDNSVFLWSLRHSEFIYKVECSERCLLYSMSLYGSSIDEFQIAAGTIFNEVIFWKLGIRASTSLQMDMDLESKAILSGSGEKITSHASHLVAQSMIVEESLPLLRFIGHEGPIYRIAWSDDGRRLASVSDDRSARVWTVSLSKAQENVEFCGSSYIKREARVVLYGHTARIWDCHIDDKLLVTASEDCTCRIWASDGKLLAALKGHMGRGIWRCIYDAKSGILVTAGADASIRVCSLLKWAQKKQSNKPDISHTEQSVLPNFKEEVFKFPFGGGEQGAKIGKPLLNSKSEYVRCLALADPSFFYVATNHGFIYAVEITSNGSGHWHILKDGNGQVPFVCMDVLVYGSRTINGEDWIVAGDSQGKVMVIENCKSAQSQASLNCSWFAEEERQLLGVFWCKSLGSRYVFTTNPRGWLRCWYLNDSFPGSTNVANEISEKHENRSSREAFLLVICKSELKCRIVCLDVSLDMQVIDMH</sequence>
<dbReference type="Proteomes" id="UP001162992">
    <property type="component" value="Chromosome 2"/>
</dbReference>
<gene>
    <name evidence="1" type="ORF">O6H91_02G046400</name>
</gene>
<evidence type="ECO:0000313" key="1">
    <source>
        <dbReference type="EMBL" id="KAJ7565070.1"/>
    </source>
</evidence>
<proteinExistence type="predicted"/>
<protein>
    <submittedName>
        <fullName evidence="1">Uncharacterized protein</fullName>
    </submittedName>
</protein>
<reference evidence="2" key="1">
    <citation type="journal article" date="2024" name="Proc. Natl. Acad. Sci. U.S.A.">
        <title>Extraordinary preservation of gene collinearity over three hundred million years revealed in homosporous lycophytes.</title>
        <authorList>
            <person name="Li C."/>
            <person name="Wickell D."/>
            <person name="Kuo L.Y."/>
            <person name="Chen X."/>
            <person name="Nie B."/>
            <person name="Liao X."/>
            <person name="Peng D."/>
            <person name="Ji J."/>
            <person name="Jenkins J."/>
            <person name="Williams M."/>
            <person name="Shu S."/>
            <person name="Plott C."/>
            <person name="Barry K."/>
            <person name="Rajasekar S."/>
            <person name="Grimwood J."/>
            <person name="Han X."/>
            <person name="Sun S."/>
            <person name="Hou Z."/>
            <person name="He W."/>
            <person name="Dai G."/>
            <person name="Sun C."/>
            <person name="Schmutz J."/>
            <person name="Leebens-Mack J.H."/>
            <person name="Li F.W."/>
            <person name="Wang L."/>
        </authorList>
    </citation>
    <scope>NUCLEOTIDE SEQUENCE [LARGE SCALE GENOMIC DNA]</scope>
    <source>
        <strain evidence="2">cv. PW_Plant_1</strain>
    </source>
</reference>
<dbReference type="EMBL" id="CM055093">
    <property type="protein sequence ID" value="KAJ7565070.1"/>
    <property type="molecule type" value="Genomic_DNA"/>
</dbReference>
<keyword evidence="2" id="KW-1185">Reference proteome</keyword>
<comment type="caution">
    <text evidence="1">The sequence shown here is derived from an EMBL/GenBank/DDBJ whole genome shotgun (WGS) entry which is preliminary data.</text>
</comment>
<name>A0ACC2EFD3_DIPCM</name>
<accession>A0ACC2EFD3</accession>